<name>A0A0M0JAH8_9EUKA</name>
<feature type="region of interest" description="Disordered" evidence="1">
    <location>
        <begin position="254"/>
        <end position="307"/>
    </location>
</feature>
<feature type="compositionally biased region" description="Low complexity" evidence="1">
    <location>
        <begin position="177"/>
        <end position="196"/>
    </location>
</feature>
<feature type="region of interest" description="Disordered" evidence="1">
    <location>
        <begin position="177"/>
        <end position="201"/>
    </location>
</feature>
<dbReference type="AlphaFoldDB" id="A0A0M0JAH8"/>
<accession>A0A0M0JAH8</accession>
<evidence type="ECO:0000313" key="2">
    <source>
        <dbReference type="EMBL" id="KOO23470.1"/>
    </source>
</evidence>
<dbReference type="EMBL" id="JWZX01003188">
    <property type="protein sequence ID" value="KOO23470.1"/>
    <property type="molecule type" value="Genomic_DNA"/>
</dbReference>
<evidence type="ECO:0000313" key="3">
    <source>
        <dbReference type="Proteomes" id="UP000037460"/>
    </source>
</evidence>
<organism evidence="2 3">
    <name type="scientific">Chrysochromulina tobinii</name>
    <dbReference type="NCBI Taxonomy" id="1460289"/>
    <lineage>
        <taxon>Eukaryota</taxon>
        <taxon>Haptista</taxon>
        <taxon>Haptophyta</taxon>
        <taxon>Prymnesiophyceae</taxon>
        <taxon>Prymnesiales</taxon>
        <taxon>Chrysochromulinaceae</taxon>
        <taxon>Chrysochromulina</taxon>
    </lineage>
</organism>
<protein>
    <submittedName>
        <fullName evidence="2">Uncharacterized protein</fullName>
    </submittedName>
</protein>
<gene>
    <name evidence="2" type="ORF">Ctob_002371</name>
</gene>
<feature type="compositionally biased region" description="Low complexity" evidence="1">
    <location>
        <begin position="268"/>
        <end position="288"/>
    </location>
</feature>
<reference evidence="3" key="1">
    <citation type="journal article" date="2015" name="PLoS Genet.">
        <title>Genome Sequence and Transcriptome Analyses of Chrysochromulina tobin: Metabolic Tools for Enhanced Algal Fitness in the Prominent Order Prymnesiales (Haptophyceae).</title>
        <authorList>
            <person name="Hovde B.T."/>
            <person name="Deodato C.R."/>
            <person name="Hunsperger H.M."/>
            <person name="Ryken S.A."/>
            <person name="Yost W."/>
            <person name="Jha R.K."/>
            <person name="Patterson J."/>
            <person name="Monnat R.J. Jr."/>
            <person name="Barlow S.B."/>
            <person name="Starkenburg S.R."/>
            <person name="Cattolico R.A."/>
        </authorList>
    </citation>
    <scope>NUCLEOTIDE SEQUENCE</scope>
    <source>
        <strain evidence="3">CCMP291</strain>
    </source>
</reference>
<comment type="caution">
    <text evidence="2">The sequence shown here is derived from an EMBL/GenBank/DDBJ whole genome shotgun (WGS) entry which is preliminary data.</text>
</comment>
<keyword evidence="3" id="KW-1185">Reference proteome</keyword>
<proteinExistence type="predicted"/>
<sequence>MDLDAEEEKPPLLTLQKHHDLVIVVEMCEAQRPSKLGSLKGSHEKYEEEFSRLQPDTRPARWRGQLLISQSAMSAVSRNRLGREAAFLPGGLGAKQEQFAPRIGAFEVTFKLVNTQSHKVYGPDLLFSKIESGCWPGSASQLINRAQKSLQPWLMADLAGHSIHTFAKAEAAKMAAAGSPTKPPAAASNASPPLGATGASLPPHLCLTSSLDEEVEEGGSPAAAAAAVAPSSAVPSGEANHAAAAAAAEDGASAGAALPSSQEGNGDGAVRPAAPAATAATEAVAAPVAPGPVAPGADEYDMTATAETEAEAEALEAALDGA</sequence>
<dbReference type="Proteomes" id="UP000037460">
    <property type="component" value="Unassembled WGS sequence"/>
</dbReference>
<evidence type="ECO:0000256" key="1">
    <source>
        <dbReference type="SAM" id="MobiDB-lite"/>
    </source>
</evidence>